<keyword evidence="5" id="KW-1185">Reference proteome</keyword>
<dbReference type="InterPro" id="IPR047202">
    <property type="entry name" value="Lipocalin_Blc-like_dom"/>
</dbReference>
<dbReference type="PIRSF" id="PIRSF036893">
    <property type="entry name" value="Lipocalin_ApoD"/>
    <property type="match status" value="1"/>
</dbReference>
<sequence>MFRKLFTSSKPVTRGPETVAQVDVRKYCGTWYEIASFQPKEQRSCTKTKAEYTLNSAGYVDVRNSCRKKGRERAIRARAYVLPDSGNAKLLVKFFRIIKGDYWIVSLADDYAWAAVSSPAMRSLWILSRTPYMEDSVYEGIVRMLEDKGFDVARLRKTPQGE</sequence>
<evidence type="ECO:0000313" key="5">
    <source>
        <dbReference type="Proteomes" id="UP000309544"/>
    </source>
</evidence>
<reference evidence="4 5" key="1">
    <citation type="submission" date="2019-05" db="EMBL/GenBank/DDBJ databases">
        <title>Draft Whole-Genome sequence of the green sulfur bacterium Prosthecochloris vibrioformis DSM 260.</title>
        <authorList>
            <person name="Meyer T.E."/>
            <person name="Kyndt J.A."/>
        </authorList>
    </citation>
    <scope>NUCLEOTIDE SEQUENCE [LARGE SCALE GENOMIC DNA]</scope>
    <source>
        <strain evidence="4 5">DSM 260</strain>
    </source>
</reference>
<gene>
    <name evidence="4" type="ORF">FGF68_05495</name>
</gene>
<proteinExistence type="inferred from homology"/>
<dbReference type="PANTHER" id="PTHR10612:SF34">
    <property type="entry name" value="APOLIPOPROTEIN D"/>
    <property type="match status" value="1"/>
</dbReference>
<evidence type="ECO:0000256" key="2">
    <source>
        <dbReference type="PIRNR" id="PIRNR036893"/>
    </source>
</evidence>
<dbReference type="EMBL" id="VDCI01000003">
    <property type="protein sequence ID" value="TNJ37028.1"/>
    <property type="molecule type" value="Genomic_DNA"/>
</dbReference>
<dbReference type="PANTHER" id="PTHR10612">
    <property type="entry name" value="APOLIPOPROTEIN D"/>
    <property type="match status" value="1"/>
</dbReference>
<dbReference type="Pfam" id="PF08212">
    <property type="entry name" value="Lipocalin_2"/>
    <property type="match status" value="1"/>
</dbReference>
<evidence type="ECO:0000259" key="3">
    <source>
        <dbReference type="Pfam" id="PF08212"/>
    </source>
</evidence>
<protein>
    <submittedName>
        <fullName evidence="4">Lipocalin family protein</fullName>
    </submittedName>
</protein>
<comment type="caution">
    <text evidence="4">The sequence shown here is derived from an EMBL/GenBank/DDBJ whole genome shotgun (WGS) entry which is preliminary data.</text>
</comment>
<dbReference type="CDD" id="cd19438">
    <property type="entry name" value="lipocalin_Blc-like"/>
    <property type="match status" value="1"/>
</dbReference>
<dbReference type="Proteomes" id="UP000309544">
    <property type="component" value="Unassembled WGS sequence"/>
</dbReference>
<dbReference type="InterPro" id="IPR002446">
    <property type="entry name" value="Lipocalin_bac"/>
</dbReference>
<comment type="similarity">
    <text evidence="1 2">Belongs to the calycin superfamily. Lipocalin family.</text>
</comment>
<evidence type="ECO:0000256" key="1">
    <source>
        <dbReference type="ARBA" id="ARBA00006889"/>
    </source>
</evidence>
<accession>A0A5C4S1J3</accession>
<name>A0A5C4S1J3_PROVB</name>
<feature type="domain" description="Lipocalin/cytosolic fatty-acid binding" evidence="3">
    <location>
        <begin position="22"/>
        <end position="160"/>
    </location>
</feature>
<dbReference type="GO" id="GO:0006950">
    <property type="term" value="P:response to stress"/>
    <property type="evidence" value="ECO:0007669"/>
    <property type="project" value="UniProtKB-ARBA"/>
</dbReference>
<dbReference type="InterPro" id="IPR022271">
    <property type="entry name" value="Lipocalin_ApoD"/>
</dbReference>
<evidence type="ECO:0000313" key="4">
    <source>
        <dbReference type="EMBL" id="TNJ37028.1"/>
    </source>
</evidence>
<dbReference type="PRINTS" id="PR01171">
    <property type="entry name" value="BCTLIPOCALIN"/>
</dbReference>
<dbReference type="AlphaFoldDB" id="A0A5C4S1J3"/>
<dbReference type="InterPro" id="IPR012674">
    <property type="entry name" value="Calycin"/>
</dbReference>
<organism evidence="4 5">
    <name type="scientific">Prosthecochloris vibrioformis</name>
    <name type="common">Chlorobium vibrioforme</name>
    <dbReference type="NCBI Taxonomy" id="1098"/>
    <lineage>
        <taxon>Bacteria</taxon>
        <taxon>Pseudomonadati</taxon>
        <taxon>Chlorobiota</taxon>
        <taxon>Chlorobiia</taxon>
        <taxon>Chlorobiales</taxon>
        <taxon>Chlorobiaceae</taxon>
        <taxon>Prosthecochloris</taxon>
    </lineage>
</organism>
<dbReference type="SUPFAM" id="SSF50814">
    <property type="entry name" value="Lipocalins"/>
    <property type="match status" value="1"/>
</dbReference>
<dbReference type="InterPro" id="IPR000566">
    <property type="entry name" value="Lipocln_cytosolic_FA-bd_dom"/>
</dbReference>
<dbReference type="Gene3D" id="2.40.128.20">
    <property type="match status" value="1"/>
</dbReference>